<evidence type="ECO:0000259" key="3">
    <source>
        <dbReference type="Pfam" id="PF13205"/>
    </source>
</evidence>
<dbReference type="EMBL" id="FNEV01000003">
    <property type="protein sequence ID" value="SDJ27408.1"/>
    <property type="molecule type" value="Genomic_DNA"/>
</dbReference>
<keyword evidence="1 2" id="KW-0732">Signal</keyword>
<proteinExistence type="predicted"/>
<protein>
    <recommendedName>
        <fullName evidence="3">SbsA Ig-like domain-containing protein</fullName>
    </recommendedName>
</protein>
<organism evidence="4 5">
    <name type="scientific">Salimicrobium halophilum</name>
    <dbReference type="NCBI Taxonomy" id="86666"/>
    <lineage>
        <taxon>Bacteria</taxon>
        <taxon>Bacillati</taxon>
        <taxon>Bacillota</taxon>
        <taxon>Bacilli</taxon>
        <taxon>Bacillales</taxon>
        <taxon>Bacillaceae</taxon>
        <taxon>Salimicrobium</taxon>
    </lineage>
</organism>
<dbReference type="Proteomes" id="UP000199225">
    <property type="component" value="Unassembled WGS sequence"/>
</dbReference>
<dbReference type="RefSeq" id="WP_093193156.1">
    <property type="nucleotide sequence ID" value="NZ_FNEV01000003.1"/>
</dbReference>
<dbReference type="AlphaFoldDB" id="A0A1G8SDW1"/>
<keyword evidence="5" id="KW-1185">Reference proteome</keyword>
<accession>A0A1G8SDW1</accession>
<evidence type="ECO:0000313" key="5">
    <source>
        <dbReference type="Proteomes" id="UP000199225"/>
    </source>
</evidence>
<reference evidence="5" key="1">
    <citation type="submission" date="2016-10" db="EMBL/GenBank/DDBJ databases">
        <authorList>
            <person name="Varghese N."/>
            <person name="Submissions S."/>
        </authorList>
    </citation>
    <scope>NUCLEOTIDE SEQUENCE [LARGE SCALE GENOMIC DNA]</scope>
    <source>
        <strain evidence="5">DSM 4771</strain>
    </source>
</reference>
<evidence type="ECO:0000313" key="4">
    <source>
        <dbReference type="EMBL" id="SDJ27408.1"/>
    </source>
</evidence>
<dbReference type="Pfam" id="PF13205">
    <property type="entry name" value="Big_5"/>
    <property type="match status" value="1"/>
</dbReference>
<dbReference type="InterPro" id="IPR032812">
    <property type="entry name" value="SbsA_Ig"/>
</dbReference>
<evidence type="ECO:0000256" key="2">
    <source>
        <dbReference type="SAM" id="SignalP"/>
    </source>
</evidence>
<feature type="chain" id="PRO_5011718670" description="SbsA Ig-like domain-containing protein" evidence="2">
    <location>
        <begin position="25"/>
        <end position="270"/>
    </location>
</feature>
<name>A0A1G8SDW1_9BACI</name>
<sequence>MKRKLALFLFTLCLSLTIPMYIQAAETIKWPDKQNVATDKKWTIEFNTPILDTPSNSLQMYLTDEYGMKIPSITTIEGNQTVLHPPGRYFQPFSTYTLHVQPDLQSREEKAFGEHLSMDFTTTGTEQNPSHRLFTGDAGSLSHNDYVTQVNQASLQALDLAIMHRPMSFEEIKEGYAMKYDAVSSSSFYTYGTEKADLIQVSWVSEDPMTGGEFRSIQALIRGLSEDDPIEEVNDFIFSEEKQIHEIFNGYDVWLFRDDSSFELHIFYDQ</sequence>
<feature type="domain" description="SbsA Ig-like" evidence="3">
    <location>
        <begin position="33"/>
        <end position="122"/>
    </location>
</feature>
<evidence type="ECO:0000256" key="1">
    <source>
        <dbReference type="ARBA" id="ARBA00022729"/>
    </source>
</evidence>
<gene>
    <name evidence="4" type="ORF">SAMN04490247_1405</name>
</gene>
<feature type="signal peptide" evidence="2">
    <location>
        <begin position="1"/>
        <end position="24"/>
    </location>
</feature>
<dbReference type="OrthoDB" id="1489464at2"/>